<dbReference type="Pfam" id="PF17787">
    <property type="entry name" value="PH_14"/>
    <property type="match status" value="1"/>
</dbReference>
<dbReference type="CDD" id="cd08591">
    <property type="entry name" value="PI-PLCc_beta"/>
    <property type="match status" value="1"/>
</dbReference>
<keyword evidence="1 5" id="KW-0378">Hydrolase</keyword>
<dbReference type="InterPro" id="IPR042531">
    <property type="entry name" value="PLC-beta_C_sf"/>
</dbReference>
<dbReference type="InterPro" id="IPR035892">
    <property type="entry name" value="C2_domain_sf"/>
</dbReference>
<feature type="compositionally biased region" description="Acidic residues" evidence="9">
    <location>
        <begin position="529"/>
        <end position="539"/>
    </location>
</feature>
<dbReference type="Gene3D" id="2.60.40.150">
    <property type="entry name" value="C2 domain"/>
    <property type="match status" value="1"/>
</dbReference>
<reference evidence="12 13" key="1">
    <citation type="submission" date="2017-06" db="EMBL/GenBank/DDBJ databases">
        <title>A platform for efficient transgenesis in Macrostomum lignano, a flatworm model organism for stem cell research.</title>
        <authorList>
            <person name="Berezikov E."/>
        </authorList>
    </citation>
    <scope>NUCLEOTIDE SEQUENCE [LARGE SCALE GENOMIC DNA]</scope>
    <source>
        <strain evidence="12">DV1</strain>
        <tissue evidence="12">Whole organism</tissue>
    </source>
</reference>
<dbReference type="InterPro" id="IPR001711">
    <property type="entry name" value="PLipase_C_Pinositol-sp_Y"/>
</dbReference>
<dbReference type="Gene3D" id="1.20.1230.10">
    <property type="entry name" value="Phospholipase C beta, distal C-terminal domain"/>
    <property type="match status" value="1"/>
</dbReference>
<comment type="caution">
    <text evidence="12">The sequence shown here is derived from an EMBL/GenBank/DDBJ whole genome shotgun (WGS) entry which is preliminary data.</text>
</comment>
<dbReference type="SMART" id="SM00148">
    <property type="entry name" value="PLCXc"/>
    <property type="match status" value="1"/>
</dbReference>
<evidence type="ECO:0000256" key="7">
    <source>
        <dbReference type="PIRSR" id="PIRSR000956-2"/>
    </source>
</evidence>
<protein>
    <recommendedName>
        <fullName evidence="5">1-phosphatidylinositol 4,5-bisphosphate phosphodiesterase</fullName>
        <ecNumber evidence="5">3.1.4.11</ecNumber>
    </recommendedName>
</protein>
<evidence type="ECO:0000256" key="3">
    <source>
        <dbReference type="ARBA" id="ARBA00023098"/>
    </source>
</evidence>
<evidence type="ECO:0000256" key="6">
    <source>
        <dbReference type="PIRSR" id="PIRSR000956-1"/>
    </source>
</evidence>
<dbReference type="GO" id="GO:0048015">
    <property type="term" value="P:phosphatidylinositol-mediated signaling"/>
    <property type="evidence" value="ECO:0007669"/>
    <property type="project" value="TreeGrafter"/>
</dbReference>
<dbReference type="SUPFAM" id="SSF47473">
    <property type="entry name" value="EF-hand"/>
    <property type="match status" value="1"/>
</dbReference>
<dbReference type="Gene3D" id="2.30.29.240">
    <property type="match status" value="1"/>
</dbReference>
<comment type="catalytic activity">
    <reaction evidence="5 8">
        <text>a 1,2-diacyl-sn-glycero-3-phospho-(1D-myo-inositol-4,5-bisphosphate) + H2O = 1D-myo-inositol 1,4,5-trisphosphate + a 1,2-diacyl-sn-glycerol + H(+)</text>
        <dbReference type="Rhea" id="RHEA:33179"/>
        <dbReference type="ChEBI" id="CHEBI:15377"/>
        <dbReference type="ChEBI" id="CHEBI:15378"/>
        <dbReference type="ChEBI" id="CHEBI:17815"/>
        <dbReference type="ChEBI" id="CHEBI:58456"/>
        <dbReference type="ChEBI" id="CHEBI:203600"/>
        <dbReference type="EC" id="3.1.4.11"/>
    </reaction>
</comment>
<feature type="region of interest" description="Disordered" evidence="9">
    <location>
        <begin position="1077"/>
        <end position="1114"/>
    </location>
</feature>
<feature type="compositionally biased region" description="Polar residues" evidence="9">
    <location>
        <begin position="861"/>
        <end position="891"/>
    </location>
</feature>
<feature type="compositionally biased region" description="Basic and acidic residues" evidence="9">
    <location>
        <begin position="1081"/>
        <end position="1101"/>
    </location>
</feature>
<organism evidence="12 13">
    <name type="scientific">Macrostomum lignano</name>
    <dbReference type="NCBI Taxonomy" id="282301"/>
    <lineage>
        <taxon>Eukaryota</taxon>
        <taxon>Metazoa</taxon>
        <taxon>Spiralia</taxon>
        <taxon>Lophotrochozoa</taxon>
        <taxon>Platyhelminthes</taxon>
        <taxon>Rhabditophora</taxon>
        <taxon>Macrostomorpha</taxon>
        <taxon>Macrostomida</taxon>
        <taxon>Macrostomidae</taxon>
        <taxon>Macrostomum</taxon>
    </lineage>
</organism>
<dbReference type="EMBL" id="NIVC01002646">
    <property type="protein sequence ID" value="PAA56264.1"/>
    <property type="molecule type" value="Genomic_DNA"/>
</dbReference>
<keyword evidence="7" id="KW-0106">Calcium</keyword>
<dbReference type="FunFam" id="2.60.40.150:FF:000008">
    <property type="entry name" value="1-phosphatidylinositol 4,5-bisphosphate phosphodiesterase"/>
    <property type="match status" value="1"/>
</dbReference>
<keyword evidence="2 5" id="KW-0442">Lipid degradation</keyword>
<dbReference type="PROSITE" id="PS50008">
    <property type="entry name" value="PIPLC_Y_DOMAIN"/>
    <property type="match status" value="1"/>
</dbReference>
<dbReference type="CDD" id="cd00275">
    <property type="entry name" value="C2_PLC_like"/>
    <property type="match status" value="1"/>
</dbReference>
<evidence type="ECO:0000256" key="5">
    <source>
        <dbReference type="PIRNR" id="PIRNR000956"/>
    </source>
</evidence>
<dbReference type="InterPro" id="IPR011992">
    <property type="entry name" value="EF-hand-dom_pair"/>
</dbReference>
<feature type="binding site" evidence="7">
    <location>
        <position position="371"/>
    </location>
    <ligand>
        <name>Ca(2+)</name>
        <dbReference type="ChEBI" id="CHEBI:29108"/>
    </ligand>
</feature>
<evidence type="ECO:0000259" key="10">
    <source>
        <dbReference type="PROSITE" id="PS50004"/>
    </source>
</evidence>
<dbReference type="InterPro" id="IPR016280">
    <property type="entry name" value="PLC-beta"/>
</dbReference>
<dbReference type="SUPFAM" id="SSF51695">
    <property type="entry name" value="PLC-like phosphodiesterases"/>
    <property type="match status" value="1"/>
</dbReference>
<feature type="region of interest" description="Disordered" evidence="9">
    <location>
        <begin position="860"/>
        <end position="929"/>
    </location>
</feature>
<keyword evidence="3 5" id="KW-0443">Lipid metabolism</keyword>
<proteinExistence type="predicted"/>
<evidence type="ECO:0000313" key="12">
    <source>
        <dbReference type="EMBL" id="PAA56264.1"/>
    </source>
</evidence>
<feature type="active site" evidence="6">
    <location>
        <position position="341"/>
    </location>
</feature>
<feature type="active site" evidence="6">
    <location>
        <position position="388"/>
    </location>
</feature>
<dbReference type="SUPFAM" id="SSF49562">
    <property type="entry name" value="C2 domain (Calcium/lipid-binding domain, CaLB)"/>
    <property type="match status" value="1"/>
</dbReference>
<dbReference type="GO" id="GO:0004435">
    <property type="term" value="F:phosphatidylinositol-4,5-bisphosphate phospholipase C activity"/>
    <property type="evidence" value="ECO:0007669"/>
    <property type="project" value="UniProtKB-UniRule"/>
</dbReference>
<evidence type="ECO:0000313" key="13">
    <source>
        <dbReference type="Proteomes" id="UP000215902"/>
    </source>
</evidence>
<dbReference type="InterPro" id="IPR001192">
    <property type="entry name" value="PI-PLC_fam"/>
</dbReference>
<dbReference type="SMART" id="SM00239">
    <property type="entry name" value="C2"/>
    <property type="match status" value="1"/>
</dbReference>
<accession>A0A267E5Q5</accession>
<dbReference type="GO" id="GO:0005509">
    <property type="term" value="F:calcium ion binding"/>
    <property type="evidence" value="ECO:0007669"/>
    <property type="project" value="UniProtKB-UniRule"/>
</dbReference>
<dbReference type="EC" id="3.1.4.11" evidence="5"/>
<dbReference type="InterPro" id="IPR000909">
    <property type="entry name" value="PLipase_C_PInositol-sp_X_dom"/>
</dbReference>
<feature type="binding site" evidence="7">
    <location>
        <position position="422"/>
    </location>
    <ligand>
        <name>Ca(2+)</name>
        <dbReference type="ChEBI" id="CHEBI:29108"/>
    </ligand>
</feature>
<feature type="domain" description="PI-PLC Y-box" evidence="11">
    <location>
        <begin position="562"/>
        <end position="678"/>
    </location>
</feature>
<dbReference type="GO" id="GO:0046488">
    <property type="term" value="P:phosphatidylinositol metabolic process"/>
    <property type="evidence" value="ECO:0007669"/>
    <property type="project" value="TreeGrafter"/>
</dbReference>
<dbReference type="PANTHER" id="PTHR10336">
    <property type="entry name" value="PHOSPHOINOSITIDE-SPECIFIC PHOSPHOLIPASE C FAMILY PROTEIN"/>
    <property type="match status" value="1"/>
</dbReference>
<evidence type="ECO:0000256" key="8">
    <source>
        <dbReference type="RuleBase" id="RU361133"/>
    </source>
</evidence>
<feature type="binding site" evidence="7">
    <location>
        <position position="373"/>
    </location>
    <ligand>
        <name>Ca(2+)</name>
        <dbReference type="ChEBI" id="CHEBI:29108"/>
    </ligand>
</feature>
<dbReference type="Proteomes" id="UP000215902">
    <property type="component" value="Unassembled WGS sequence"/>
</dbReference>
<keyword evidence="4 5" id="KW-0807">Transducer</keyword>
<name>A0A267E5Q5_9PLAT</name>
<keyword evidence="13" id="KW-1185">Reference proteome</keyword>
<dbReference type="PROSITE" id="PS50004">
    <property type="entry name" value="C2"/>
    <property type="match status" value="1"/>
</dbReference>
<evidence type="ECO:0000256" key="2">
    <source>
        <dbReference type="ARBA" id="ARBA00022963"/>
    </source>
</evidence>
<sequence length="1287" mass="143104">MASAKTGVHSSQLRPVTVPNQMLDGAKFLRWEDESSIPQTVTLKIDSKGYLLYWQTANGDVDFLDTSFIRDTRCGRSARLPKDLKLREICNLFGSGNEPLESRSLSVIVGSDLVNLQWVNFVASDKETAQRWAQEMFLCATNILSMNPSFSDLLERAWTKLIVCRDCDDRIPVKSLHRLIAAHKEDKKRVEAALSDCKLLSPKSEFINAKVLTFEAFVKFFTSLCPRQDVDQICHEINPANSKAKQQPVLNIAQFVQLLNEKQRDPRLNEILYPYANEAKAKELIQKYEPSPAIAAKDQLSSAGLQAFLMSPDNGLIPRDKLDISQDMEQPLSHYFINSSHNTYLAGHQLTGKSSVEMYRQVLLTGCRCVELDCWDGKGADEEPMVTHGFTMCSEVSFRETMEAIAETAFKVSDFPVILSFENHCSPKQQAKMVKLIKDYLGDRILAQPLESHPLKPGTPLPSPELLKGKFLIKNKKRDFKKSAKQHGGAIAGEEKLIEPDSAVAEGSPVANKDLKETEALAEASTSADVDEDPDEEDPELRRLRETAVEMSTKEPETVSEISAMVNYMEPASFYSFEYAAKKNVAYECCSISENSATNLLKEAPEDFVNFNKRQLSRIYPKGTRVDSGNYMPQLFWNSGCQLVALNFQTLDLGLQLNLGMFHYQRRCGYLLKPEFMRRPDRRFDPFAETTVDGIVASSVSVEILSGYFLSDRKIGTYVEVEMYGLPADTVRKRFRTRVVPSNGINPSHNQEAFVFKKVVLPQLATLRIAALEESGRLIGQRFLPVDSLRPGYRHVTLFTELMQPLPLATLFVCLKVSDYVSDVFAEFAAALANPIQYLNEMEKHQQQLMVLTEDFEVTNKPHQPQPQQHLDSESQQGNLTASNTEATGSGTPRRQQQPRKLQRTATLGGPEGAPPSPPLVEASGGSAAATSSAADLTAAATGGGVTRAAGGGGLRRKFMSVYSKATDLQNQQPDGAAGTTDSFVARSLLSDSTCVQKPSLEDIKKDKKYQKLVQKCEKEYLALLKRNQKELVSLRAKHRIALAKLHSDGVPASSLSSSTKRRFFGGGGKLLSQSLRQHAASHEEIRGEAARSASEKEFGKRAGPLSSAQDSEVRDQLEIQARAEYELQVRHRAAQQDELLRAVVTATAVGEKTLNSLYTQEHAALKKAQEKHRNAEARQLTKQFKAQQQGASANAIADLREARRECQQRQVAGAVAELQALDGLHKKRLRELRDHGDCLRRAVETEFDEERRKLDEEQLSRLVEINKSAVETTAGAAAAGVLRPTN</sequence>
<dbReference type="PIRSF" id="PIRSF000956">
    <property type="entry name" value="PLC-beta"/>
    <property type="match status" value="1"/>
</dbReference>
<dbReference type="Pfam" id="PF22631">
    <property type="entry name" value="PLCB1-4-like_EFh"/>
    <property type="match status" value="1"/>
</dbReference>
<evidence type="ECO:0000256" key="1">
    <source>
        <dbReference type="ARBA" id="ARBA00022801"/>
    </source>
</evidence>
<gene>
    <name evidence="12" type="ORF">BOX15_Mlig030624g1</name>
</gene>
<dbReference type="Pfam" id="PF00388">
    <property type="entry name" value="PI-PLC-X"/>
    <property type="match status" value="1"/>
</dbReference>
<dbReference type="InterPro" id="IPR017946">
    <property type="entry name" value="PLC-like_Pdiesterase_TIM-brl"/>
</dbReference>
<dbReference type="GO" id="GO:0005737">
    <property type="term" value="C:cytoplasm"/>
    <property type="evidence" value="ECO:0007669"/>
    <property type="project" value="TreeGrafter"/>
</dbReference>
<dbReference type="CDD" id="cd13361">
    <property type="entry name" value="PH_PLC_beta"/>
    <property type="match status" value="1"/>
</dbReference>
<dbReference type="Pfam" id="PF00387">
    <property type="entry name" value="PI-PLC-Y"/>
    <property type="match status" value="1"/>
</dbReference>
<evidence type="ECO:0000256" key="9">
    <source>
        <dbReference type="SAM" id="MobiDB-lite"/>
    </source>
</evidence>
<dbReference type="InterPro" id="IPR000008">
    <property type="entry name" value="C2_dom"/>
</dbReference>
<dbReference type="SMART" id="SM00149">
    <property type="entry name" value="PLCYc"/>
    <property type="match status" value="1"/>
</dbReference>
<dbReference type="STRING" id="282301.A0A267E5Q5"/>
<dbReference type="PANTHER" id="PTHR10336:SF149">
    <property type="entry name" value="1-PHOSPHATIDYLINOSITOL 4,5-BISPHOSPHATE PHOSPHODIESTERASE CLASSES I AND II"/>
    <property type="match status" value="1"/>
</dbReference>
<evidence type="ECO:0000259" key="11">
    <source>
        <dbReference type="PROSITE" id="PS50008"/>
    </source>
</evidence>
<dbReference type="OrthoDB" id="269822at2759"/>
<dbReference type="Gene3D" id="3.20.20.190">
    <property type="entry name" value="Phosphatidylinositol (PI) phosphodiesterase"/>
    <property type="match status" value="1"/>
</dbReference>
<dbReference type="GO" id="GO:0051209">
    <property type="term" value="P:release of sequestered calcium ion into cytosol"/>
    <property type="evidence" value="ECO:0007669"/>
    <property type="project" value="TreeGrafter"/>
</dbReference>
<dbReference type="GO" id="GO:0016042">
    <property type="term" value="P:lipid catabolic process"/>
    <property type="evidence" value="ECO:0007669"/>
    <property type="project" value="UniProtKB-KW"/>
</dbReference>
<dbReference type="GO" id="GO:0007186">
    <property type="term" value="P:G protein-coupled receptor signaling pathway"/>
    <property type="evidence" value="ECO:0007669"/>
    <property type="project" value="TreeGrafter"/>
</dbReference>
<dbReference type="PROSITE" id="PS50007">
    <property type="entry name" value="PIPLC_X_DOMAIN"/>
    <property type="match status" value="1"/>
</dbReference>
<dbReference type="InterPro" id="IPR037862">
    <property type="entry name" value="PLC-beta_PH"/>
</dbReference>
<dbReference type="SUPFAM" id="SSF50729">
    <property type="entry name" value="PH domain-like"/>
    <property type="match status" value="1"/>
</dbReference>
<feature type="domain" description="C2" evidence="10">
    <location>
        <begin position="678"/>
        <end position="806"/>
    </location>
</feature>
<dbReference type="SUPFAM" id="SSF69989">
    <property type="entry name" value="C-terminal domain of PLC-beta"/>
    <property type="match status" value="1"/>
</dbReference>
<feature type="binding site" evidence="7">
    <location>
        <position position="342"/>
    </location>
    <ligand>
        <name>Ca(2+)</name>
        <dbReference type="ChEBI" id="CHEBI:29108"/>
    </ligand>
</feature>
<keyword evidence="7" id="KW-0479">Metal-binding</keyword>
<dbReference type="PRINTS" id="PR00390">
    <property type="entry name" value="PHPHLIPASEC"/>
</dbReference>
<evidence type="ECO:0000256" key="4">
    <source>
        <dbReference type="ARBA" id="ARBA00023224"/>
    </source>
</evidence>
<feature type="region of interest" description="Disordered" evidence="9">
    <location>
        <begin position="520"/>
        <end position="539"/>
    </location>
</feature>
<dbReference type="InterPro" id="IPR053945">
    <property type="entry name" value="PLCB1-4-like_EFh"/>
</dbReference>
<comment type="cofactor">
    <cofactor evidence="7">
        <name>Ca(2+)</name>
        <dbReference type="ChEBI" id="CHEBI:29108"/>
    </cofactor>
    <text evidence="7">Binds 1 Ca(2+) ion per subunit.</text>
</comment>
<dbReference type="Gene3D" id="1.10.238.10">
    <property type="entry name" value="EF-hand"/>
    <property type="match status" value="1"/>
</dbReference>